<evidence type="ECO:0008006" key="3">
    <source>
        <dbReference type="Google" id="ProtNLM"/>
    </source>
</evidence>
<dbReference type="AlphaFoldDB" id="A0A2X4V923"/>
<reference evidence="1 2" key="1">
    <citation type="submission" date="2018-06" db="EMBL/GenBank/DDBJ databases">
        <authorList>
            <consortium name="Pathogen Informatics"/>
            <person name="Doyle S."/>
        </authorList>
    </citation>
    <scope>NUCLEOTIDE SEQUENCE [LARGE SCALE GENOMIC DNA]</scope>
    <source>
        <strain evidence="1 2">NCTC12151</strain>
    </source>
</reference>
<name>A0A2X4V923_9GAMM</name>
<evidence type="ECO:0000313" key="1">
    <source>
        <dbReference type="EMBL" id="SQI41810.1"/>
    </source>
</evidence>
<dbReference type="EMBL" id="LS483470">
    <property type="protein sequence ID" value="SQI41810.1"/>
    <property type="molecule type" value="Genomic_DNA"/>
</dbReference>
<organism evidence="1 2">
    <name type="scientific">Leminorella richardii</name>
    <dbReference type="NCBI Taxonomy" id="158841"/>
    <lineage>
        <taxon>Bacteria</taxon>
        <taxon>Pseudomonadati</taxon>
        <taxon>Pseudomonadota</taxon>
        <taxon>Gammaproteobacteria</taxon>
        <taxon>Enterobacterales</taxon>
        <taxon>Budviciaceae</taxon>
        <taxon>Leminorella</taxon>
    </lineage>
</organism>
<sequence>MTVYILSQYKKSDREKIMPKDAVFTMKLEPSLRESFMAAAKANHRPASQVMRDLMREYIQRQRESQNYDDYIAKKVESGQQSIRAGEGISNEDVEQMFLARRNKLAGKI</sequence>
<evidence type="ECO:0000313" key="2">
    <source>
        <dbReference type="Proteomes" id="UP000249005"/>
    </source>
</evidence>
<gene>
    <name evidence="1" type="ORF">NCTC12151_02355</name>
</gene>
<dbReference type="KEGG" id="lri:NCTC12151_02355"/>
<keyword evidence="2" id="KW-1185">Reference proteome</keyword>
<dbReference type="Proteomes" id="UP000249005">
    <property type="component" value="Chromosome 1"/>
</dbReference>
<accession>A0A2X4V923</accession>
<protein>
    <recommendedName>
        <fullName evidence="3">Antitoxin of toxin-antitoxin stability system</fullName>
    </recommendedName>
</protein>
<proteinExistence type="predicted"/>
<dbReference type="RefSeq" id="WP_232054902.1">
    <property type="nucleotide sequence ID" value="NZ_LR698987.1"/>
</dbReference>